<dbReference type="PANTHER" id="PTHR43689">
    <property type="entry name" value="HYDROLASE"/>
    <property type="match status" value="1"/>
</dbReference>
<dbReference type="InterPro" id="IPR000073">
    <property type="entry name" value="AB_hydrolase_1"/>
</dbReference>
<dbReference type="Proteomes" id="UP000036313">
    <property type="component" value="Unassembled WGS sequence"/>
</dbReference>
<dbReference type="PATRIC" id="fig|1807.14.peg.2323"/>
<accession>A0A0J6VZ01</accession>
<dbReference type="AlphaFoldDB" id="A0A0J6VZ01"/>
<keyword evidence="2" id="KW-0378">Hydrolase</keyword>
<name>A0A0J6VZ01_9MYCO</name>
<dbReference type="Gene3D" id="3.40.50.1820">
    <property type="entry name" value="alpha/beta hydrolase"/>
    <property type="match status" value="1"/>
</dbReference>
<dbReference type="EMBL" id="JYNU01000013">
    <property type="protein sequence ID" value="KMO76310.1"/>
    <property type="molecule type" value="Genomic_DNA"/>
</dbReference>
<reference evidence="2 3" key="1">
    <citation type="journal article" date="2015" name="Genome Biol. Evol.">
        <title>Characterization of Three Mycobacterium spp. with Potential Use in Bioremediation by Genome Sequencing and Comparative Genomics.</title>
        <authorList>
            <person name="Das S."/>
            <person name="Pettersson B.M."/>
            <person name="Behra P.R."/>
            <person name="Ramesh M."/>
            <person name="Dasgupta S."/>
            <person name="Bhattacharya A."/>
            <person name="Kirsebom L.A."/>
        </authorList>
    </citation>
    <scope>NUCLEOTIDE SEQUENCE [LARGE SCALE GENOMIC DNA]</scope>
    <source>
        <strain evidence="2 3">DSM 44075</strain>
    </source>
</reference>
<dbReference type="Pfam" id="PF12697">
    <property type="entry name" value="Abhydrolase_6"/>
    <property type="match status" value="1"/>
</dbReference>
<organism evidence="2 3">
    <name type="scientific">Mycolicibacterium obuense</name>
    <dbReference type="NCBI Taxonomy" id="1807"/>
    <lineage>
        <taxon>Bacteria</taxon>
        <taxon>Bacillati</taxon>
        <taxon>Actinomycetota</taxon>
        <taxon>Actinomycetes</taxon>
        <taxon>Mycobacteriales</taxon>
        <taxon>Mycobacteriaceae</taxon>
        <taxon>Mycolicibacterium</taxon>
    </lineage>
</organism>
<comment type="caution">
    <text evidence="2">The sequence shown here is derived from an EMBL/GenBank/DDBJ whole genome shotgun (WGS) entry which is preliminary data.</text>
</comment>
<dbReference type="SUPFAM" id="SSF53474">
    <property type="entry name" value="alpha/beta-Hydrolases"/>
    <property type="match status" value="1"/>
</dbReference>
<dbReference type="GO" id="GO:0016787">
    <property type="term" value="F:hydrolase activity"/>
    <property type="evidence" value="ECO:0007669"/>
    <property type="project" value="UniProtKB-KW"/>
</dbReference>
<dbReference type="PANTHER" id="PTHR43689:SF8">
    <property type="entry name" value="ALPHA_BETA-HYDROLASES SUPERFAMILY PROTEIN"/>
    <property type="match status" value="1"/>
</dbReference>
<proteinExistence type="predicted"/>
<dbReference type="InterPro" id="IPR029058">
    <property type="entry name" value="AB_hydrolase_fold"/>
</dbReference>
<gene>
    <name evidence="2" type="primary">rutD_1</name>
    <name evidence="2" type="ORF">MOBUDSM44075_02302</name>
</gene>
<dbReference type="RefSeq" id="WP_236694224.1">
    <property type="nucleotide sequence ID" value="NZ_JYNU01000013.1"/>
</dbReference>
<evidence type="ECO:0000313" key="2">
    <source>
        <dbReference type="EMBL" id="KMO76310.1"/>
    </source>
</evidence>
<evidence type="ECO:0000313" key="3">
    <source>
        <dbReference type="Proteomes" id="UP000036313"/>
    </source>
</evidence>
<evidence type="ECO:0000259" key="1">
    <source>
        <dbReference type="Pfam" id="PF12697"/>
    </source>
</evidence>
<feature type="domain" description="AB hydrolase-1" evidence="1">
    <location>
        <begin position="11"/>
        <end position="247"/>
    </location>
</feature>
<sequence>MSAISSDRPTILLHGATSSARAWEQVVPVLRPHLDVRTPTLAGHFGGSALSVAPREIVDGIVDALCRDLDAEGIDKAHLVGNSLGGWVALELARRGRASSVLALSPAGAWTTERDMRRLLRLFRIGAFGARHSAVARRLVRFAWARRILLRPMAEHGNRMTAVQVEAALEDMAGCAVLTDLLAGARDRGPIAPFERLECPVRLGWGVRDKTLPFMRYGVPMLAALPGAEFTMIPGVGHVPMIDDPELIGRLIKDFVTSRH</sequence>
<protein>
    <submittedName>
        <fullName evidence="2">Putative aminoacrylate hydrolase RutD</fullName>
    </submittedName>
</protein>